<reference evidence="1 2" key="1">
    <citation type="journal article" date="2014" name="Nat. Commun.">
        <title>Molecular traces of alternative social organization in a termite genome.</title>
        <authorList>
            <person name="Terrapon N."/>
            <person name="Li C."/>
            <person name="Robertson H.M."/>
            <person name="Ji L."/>
            <person name="Meng X."/>
            <person name="Booth W."/>
            <person name="Chen Z."/>
            <person name="Childers C.P."/>
            <person name="Glastad K.M."/>
            <person name="Gokhale K."/>
            <person name="Gowin J."/>
            <person name="Gronenberg W."/>
            <person name="Hermansen R.A."/>
            <person name="Hu H."/>
            <person name="Hunt B.G."/>
            <person name="Huylmans A.K."/>
            <person name="Khalil S.M."/>
            <person name="Mitchell R.D."/>
            <person name="Munoz-Torres M.C."/>
            <person name="Mustard J.A."/>
            <person name="Pan H."/>
            <person name="Reese J.T."/>
            <person name="Scharf M.E."/>
            <person name="Sun F."/>
            <person name="Vogel H."/>
            <person name="Xiao J."/>
            <person name="Yang W."/>
            <person name="Yang Z."/>
            <person name="Yang Z."/>
            <person name="Zhou J."/>
            <person name="Zhu J."/>
            <person name="Brent C.S."/>
            <person name="Elsik C.G."/>
            <person name="Goodisman M.A."/>
            <person name="Liberles D.A."/>
            <person name="Roe R.M."/>
            <person name="Vargo E.L."/>
            <person name="Vilcinskas A."/>
            <person name="Wang J."/>
            <person name="Bornberg-Bauer E."/>
            <person name="Korb J."/>
            <person name="Zhang G."/>
            <person name="Liebig J."/>
        </authorList>
    </citation>
    <scope>NUCLEOTIDE SEQUENCE [LARGE SCALE GENOMIC DNA]</scope>
    <source>
        <tissue evidence="1">Whole organism</tissue>
    </source>
</reference>
<accession>A0A067R7F3</accession>
<name>A0A067R7F3_ZOONE</name>
<sequence length="44" mass="4797">MEEKIVMTYEKPEPQSAEITATQVLAKNVLPLSSIPMPAVLNPS</sequence>
<dbReference type="AlphaFoldDB" id="A0A067R7F3"/>
<dbReference type="EMBL" id="KK852655">
    <property type="protein sequence ID" value="KDR19278.1"/>
    <property type="molecule type" value="Genomic_DNA"/>
</dbReference>
<evidence type="ECO:0000313" key="2">
    <source>
        <dbReference type="Proteomes" id="UP000027135"/>
    </source>
</evidence>
<evidence type="ECO:0000313" key="1">
    <source>
        <dbReference type="EMBL" id="KDR19278.1"/>
    </source>
</evidence>
<proteinExistence type="predicted"/>
<keyword evidence="2" id="KW-1185">Reference proteome</keyword>
<gene>
    <name evidence="1" type="ORF">L798_06071</name>
</gene>
<organism evidence="1 2">
    <name type="scientific">Zootermopsis nevadensis</name>
    <name type="common">Dampwood termite</name>
    <dbReference type="NCBI Taxonomy" id="136037"/>
    <lineage>
        <taxon>Eukaryota</taxon>
        <taxon>Metazoa</taxon>
        <taxon>Ecdysozoa</taxon>
        <taxon>Arthropoda</taxon>
        <taxon>Hexapoda</taxon>
        <taxon>Insecta</taxon>
        <taxon>Pterygota</taxon>
        <taxon>Neoptera</taxon>
        <taxon>Polyneoptera</taxon>
        <taxon>Dictyoptera</taxon>
        <taxon>Blattodea</taxon>
        <taxon>Blattoidea</taxon>
        <taxon>Termitoidae</taxon>
        <taxon>Termopsidae</taxon>
        <taxon>Zootermopsis</taxon>
    </lineage>
</organism>
<dbReference type="Proteomes" id="UP000027135">
    <property type="component" value="Unassembled WGS sequence"/>
</dbReference>
<protein>
    <submittedName>
        <fullName evidence="1">Uncharacterized protein</fullName>
    </submittedName>
</protein>
<dbReference type="InParanoid" id="A0A067R7F3"/>